<dbReference type="OrthoDB" id="9816453at2"/>
<organism evidence="4 5">
    <name type="scientific">Methylomusa anaerophila</name>
    <dbReference type="NCBI Taxonomy" id="1930071"/>
    <lineage>
        <taxon>Bacteria</taxon>
        <taxon>Bacillati</taxon>
        <taxon>Bacillota</taxon>
        <taxon>Negativicutes</taxon>
        <taxon>Selenomonadales</taxon>
        <taxon>Sporomusaceae</taxon>
        <taxon>Methylomusa</taxon>
    </lineage>
</organism>
<evidence type="ECO:0000313" key="4">
    <source>
        <dbReference type="EMBL" id="BBB91543.1"/>
    </source>
</evidence>
<dbReference type="RefSeq" id="WP_126308549.1">
    <property type="nucleotide sequence ID" value="NZ_AP018449.1"/>
</dbReference>
<feature type="chain" id="PRO_5016980575" evidence="1">
    <location>
        <begin position="36"/>
        <end position="482"/>
    </location>
</feature>
<dbReference type="InterPro" id="IPR021731">
    <property type="entry name" value="AMIN_dom"/>
</dbReference>
<dbReference type="PANTHER" id="PTHR40446">
    <property type="entry name" value="N-ACETYLGLUCOSAMINE-1-PHOSPHODIESTER ALPHA-N-ACETYLGLUCOSAMINIDASE"/>
    <property type="match status" value="1"/>
</dbReference>
<evidence type="ECO:0000259" key="3">
    <source>
        <dbReference type="Pfam" id="PF11741"/>
    </source>
</evidence>
<evidence type="ECO:0000259" key="2">
    <source>
        <dbReference type="Pfam" id="PF09992"/>
    </source>
</evidence>
<keyword evidence="5" id="KW-1185">Reference proteome</keyword>
<dbReference type="Pfam" id="PF09992">
    <property type="entry name" value="NAGPA"/>
    <property type="match status" value="1"/>
</dbReference>
<feature type="signal peptide" evidence="1">
    <location>
        <begin position="1"/>
        <end position="35"/>
    </location>
</feature>
<accession>A0A348AKE5</accession>
<reference evidence="4 5" key="1">
    <citation type="journal article" date="2018" name="Int. J. Syst. Evol. Microbiol.">
        <title>Methylomusa anaerophila gen. nov., sp. nov., an anaerobic methanol-utilizing bacterium isolated from a microbial fuel cell.</title>
        <authorList>
            <person name="Amano N."/>
            <person name="Yamamuro A."/>
            <person name="Miyahara M."/>
            <person name="Kouzuma A."/>
            <person name="Abe T."/>
            <person name="Watanabe K."/>
        </authorList>
    </citation>
    <scope>NUCLEOTIDE SEQUENCE [LARGE SCALE GENOMIC DNA]</scope>
    <source>
        <strain evidence="4 5">MMFC1</strain>
    </source>
</reference>
<dbReference type="Gene3D" id="2.60.40.3500">
    <property type="match status" value="1"/>
</dbReference>
<proteinExistence type="predicted"/>
<dbReference type="EMBL" id="AP018449">
    <property type="protein sequence ID" value="BBB91543.1"/>
    <property type="molecule type" value="Genomic_DNA"/>
</dbReference>
<sequence length="482" mass="51896">MKGFRNLTAFHSARRWGFFLALILCLLAVPAQAWADPGSIITKIRSSQSAERVRIVFEFNNIPQYKVTTLENPLRLVLNLSGSVNQAGLSQITFNDPIVSKLRLFAAGAGKLQAVVDLKSTYMYNVFTIKNPDRLIVDIIKNYDQKLVEEVTPGIKHISWQRSTGDGPVWAHALDVDPQAGYLIKPVLSNGIVQGLETLVPMSQRARAIAAVNGSYFAPDGTIIGLLKMDGQIVSTPELPRTAFGILPDGKIIIDQVDYEGKVELPDGRTIPLSAVNRERGPDELILYNSFYDATTRSNPYGIEVTIINGKIAAINDNNSPIPPDGAVLSAHGAAAKIMSGLKIGDEVKISQTLGTVWDKITWALSAGPMLVKDNSVFLTTKIEEFGPDVAGGRAPRTALGITADGHILLVVVDGRQSTSIGMTLLETALFMQELGATDAMNLDGGGSSEMVIRDTVVNKPSDGQERKLGSAVVVIPGRIAN</sequence>
<dbReference type="PANTHER" id="PTHR40446:SF2">
    <property type="entry name" value="N-ACETYLGLUCOSAMINE-1-PHOSPHODIESTER ALPHA-N-ACETYLGLUCOSAMINIDASE"/>
    <property type="match status" value="1"/>
</dbReference>
<gene>
    <name evidence="4" type="ORF">MAMMFC1_02227</name>
</gene>
<keyword evidence="1" id="KW-0732">Signal</keyword>
<dbReference type="InterPro" id="IPR018711">
    <property type="entry name" value="NAGPA"/>
</dbReference>
<protein>
    <submittedName>
        <fullName evidence="4">Exopolysaccharide biosynthesis protein</fullName>
    </submittedName>
</protein>
<feature type="domain" description="AMIN" evidence="3">
    <location>
        <begin position="45"/>
        <end position="139"/>
    </location>
</feature>
<dbReference type="Pfam" id="PF11741">
    <property type="entry name" value="AMIN"/>
    <property type="match status" value="1"/>
</dbReference>
<evidence type="ECO:0000313" key="5">
    <source>
        <dbReference type="Proteomes" id="UP000276437"/>
    </source>
</evidence>
<dbReference type="KEGG" id="mana:MAMMFC1_02227"/>
<dbReference type="AlphaFoldDB" id="A0A348AKE5"/>
<name>A0A348AKE5_9FIRM</name>
<feature type="domain" description="Phosphodiester glycosidase" evidence="2">
    <location>
        <begin position="305"/>
        <end position="475"/>
    </location>
</feature>
<dbReference type="Proteomes" id="UP000276437">
    <property type="component" value="Chromosome"/>
</dbReference>
<evidence type="ECO:0000256" key="1">
    <source>
        <dbReference type="SAM" id="SignalP"/>
    </source>
</evidence>